<dbReference type="PANTHER" id="PTHR23405">
    <property type="entry name" value="MAINTENANCE OF KILLER 16 MAK16 PROTEIN-RELATED"/>
    <property type="match status" value="1"/>
</dbReference>
<dbReference type="PANTHER" id="PTHR23405:SF4">
    <property type="entry name" value="PROTEIN MAK16 HOMOLOG"/>
    <property type="match status" value="1"/>
</dbReference>
<gene>
    <name evidence="3" type="ORF">BaRGS_00037161</name>
</gene>
<accession>A0ABD0J9N8</accession>
<dbReference type="Pfam" id="PF04874">
    <property type="entry name" value="Mak16"/>
    <property type="match status" value="1"/>
</dbReference>
<proteinExistence type="predicted"/>
<protein>
    <submittedName>
        <fullName evidence="3">Uncharacterized protein</fullName>
    </submittedName>
</protein>
<keyword evidence="2" id="KW-0539">Nucleus</keyword>
<dbReference type="GO" id="GO:0005634">
    <property type="term" value="C:nucleus"/>
    <property type="evidence" value="ECO:0007669"/>
    <property type="project" value="UniProtKB-SubCell"/>
</dbReference>
<dbReference type="Proteomes" id="UP001519460">
    <property type="component" value="Unassembled WGS sequence"/>
</dbReference>
<evidence type="ECO:0000256" key="2">
    <source>
        <dbReference type="ARBA" id="ARBA00023242"/>
    </source>
</evidence>
<reference evidence="3 4" key="1">
    <citation type="journal article" date="2023" name="Sci. Data">
        <title>Genome assembly of the Korean intertidal mud-creeper Batillaria attramentaria.</title>
        <authorList>
            <person name="Patra A.K."/>
            <person name="Ho P.T."/>
            <person name="Jun S."/>
            <person name="Lee S.J."/>
            <person name="Kim Y."/>
            <person name="Won Y.J."/>
        </authorList>
    </citation>
    <scope>NUCLEOTIDE SEQUENCE [LARGE SCALE GENOMIC DNA]</scope>
    <source>
        <strain evidence="3">Wonlab-2016</strain>
    </source>
</reference>
<evidence type="ECO:0000313" key="3">
    <source>
        <dbReference type="EMBL" id="KAK7466752.1"/>
    </source>
</evidence>
<evidence type="ECO:0000256" key="1">
    <source>
        <dbReference type="ARBA" id="ARBA00004123"/>
    </source>
</evidence>
<keyword evidence="4" id="KW-1185">Reference proteome</keyword>
<dbReference type="EMBL" id="JACVVK020000547">
    <property type="protein sequence ID" value="KAK7466752.1"/>
    <property type="molecule type" value="Genomic_DNA"/>
</dbReference>
<feature type="non-terminal residue" evidence="3">
    <location>
        <position position="113"/>
    </location>
</feature>
<name>A0ABD0J9N8_9CAEN</name>
<sequence length="113" mass="12643">MSPVFRKKLVPLNKKVERREARREEKALVAAQLNQTIEKELLERLKNGTYSDIYNFPVTAFDKGVGDVQYVADEDFDESDVSDLELDAVDVIQALNAGVLTNVTDAASTLVNR</sequence>
<comment type="caution">
    <text evidence="3">The sequence shown here is derived from an EMBL/GenBank/DDBJ whole genome shotgun (WGS) entry which is preliminary data.</text>
</comment>
<dbReference type="AlphaFoldDB" id="A0ABD0J9N8"/>
<dbReference type="InterPro" id="IPR006958">
    <property type="entry name" value="Mak16"/>
</dbReference>
<organism evidence="3 4">
    <name type="scientific">Batillaria attramentaria</name>
    <dbReference type="NCBI Taxonomy" id="370345"/>
    <lineage>
        <taxon>Eukaryota</taxon>
        <taxon>Metazoa</taxon>
        <taxon>Spiralia</taxon>
        <taxon>Lophotrochozoa</taxon>
        <taxon>Mollusca</taxon>
        <taxon>Gastropoda</taxon>
        <taxon>Caenogastropoda</taxon>
        <taxon>Sorbeoconcha</taxon>
        <taxon>Cerithioidea</taxon>
        <taxon>Batillariidae</taxon>
        <taxon>Batillaria</taxon>
    </lineage>
</organism>
<comment type="subcellular location">
    <subcellularLocation>
        <location evidence="1">Nucleus</location>
    </subcellularLocation>
</comment>
<evidence type="ECO:0000313" key="4">
    <source>
        <dbReference type="Proteomes" id="UP001519460"/>
    </source>
</evidence>